<reference evidence="16" key="1">
    <citation type="submission" date="2022-08" db="EMBL/GenBank/DDBJ databases">
        <title>A Global Phylogenomic Analysis of the Shiitake Genus Lentinula.</title>
        <authorList>
            <consortium name="DOE Joint Genome Institute"/>
            <person name="Sierra-Patev S."/>
            <person name="Min B."/>
            <person name="Naranjo-Ortiz M."/>
            <person name="Looney B."/>
            <person name="Konkel Z."/>
            <person name="Slot J.C."/>
            <person name="Sakamoto Y."/>
            <person name="Steenwyk J.L."/>
            <person name="Rokas A."/>
            <person name="Carro J."/>
            <person name="Camarero S."/>
            <person name="Ferreira P."/>
            <person name="Molpeceres G."/>
            <person name="Ruiz-Duenas F.J."/>
            <person name="Serrano A."/>
            <person name="Henrissat B."/>
            <person name="Drula E."/>
            <person name="Hughes K.W."/>
            <person name="Mata J.L."/>
            <person name="Ishikawa N.K."/>
            <person name="Vargas-Isla R."/>
            <person name="Ushijima S."/>
            <person name="Smith C.A."/>
            <person name="Ahrendt S."/>
            <person name="Andreopoulos W."/>
            <person name="He G."/>
            <person name="Labutti K."/>
            <person name="Lipzen A."/>
            <person name="Ng V."/>
            <person name="Riley R."/>
            <person name="Sandor L."/>
            <person name="Barry K."/>
            <person name="Martinez A.T."/>
            <person name="Xiao Y."/>
            <person name="Gibbons J.G."/>
            <person name="Terashima K."/>
            <person name="Grigoriev I.V."/>
            <person name="Hibbett D.S."/>
        </authorList>
    </citation>
    <scope>NUCLEOTIDE SEQUENCE</scope>
    <source>
        <strain evidence="16">RHP3577 ss4</strain>
    </source>
</reference>
<evidence type="ECO:0000256" key="3">
    <source>
        <dbReference type="ARBA" id="ARBA00005179"/>
    </source>
</evidence>
<comment type="similarity">
    <text evidence="4 14">Belongs to the cytochrome P450 family.</text>
</comment>
<keyword evidence="6 15" id="KW-0812">Transmembrane</keyword>
<keyword evidence="10 14" id="KW-0408">Iron</keyword>
<dbReference type="Gene3D" id="1.10.630.10">
    <property type="entry name" value="Cytochrome P450"/>
    <property type="match status" value="1"/>
</dbReference>
<evidence type="ECO:0000313" key="16">
    <source>
        <dbReference type="EMBL" id="KAJ4498463.1"/>
    </source>
</evidence>
<dbReference type="PROSITE" id="PS00086">
    <property type="entry name" value="CYTOCHROME_P450"/>
    <property type="match status" value="1"/>
</dbReference>
<evidence type="ECO:0000256" key="5">
    <source>
        <dbReference type="ARBA" id="ARBA00022617"/>
    </source>
</evidence>
<dbReference type="PANTHER" id="PTHR46300:SF2">
    <property type="entry name" value="CYTOCHROME P450 MONOOXYGENASE ALNH-RELATED"/>
    <property type="match status" value="1"/>
</dbReference>
<evidence type="ECO:0000256" key="10">
    <source>
        <dbReference type="ARBA" id="ARBA00023004"/>
    </source>
</evidence>
<evidence type="ECO:0000313" key="17">
    <source>
        <dbReference type="Proteomes" id="UP001150217"/>
    </source>
</evidence>
<dbReference type="InterPro" id="IPR002401">
    <property type="entry name" value="Cyt_P450_E_grp-I"/>
</dbReference>
<name>A0ABQ8VPZ5_9AGAR</name>
<evidence type="ECO:0000256" key="14">
    <source>
        <dbReference type="RuleBase" id="RU000461"/>
    </source>
</evidence>
<keyword evidence="5 14" id="KW-0349">Heme</keyword>
<protein>
    <submittedName>
        <fullName evidence="16">Cytochrome P450</fullName>
    </submittedName>
</protein>
<keyword evidence="11 14" id="KW-0503">Monooxygenase</keyword>
<feature type="transmembrane region" description="Helical" evidence="15">
    <location>
        <begin position="6"/>
        <end position="27"/>
    </location>
</feature>
<keyword evidence="12 15" id="KW-0472">Membrane</keyword>
<comment type="pathway">
    <text evidence="3">Secondary metabolite biosynthesis.</text>
</comment>
<evidence type="ECO:0000256" key="8">
    <source>
        <dbReference type="ARBA" id="ARBA00022989"/>
    </source>
</evidence>
<dbReference type="InterPro" id="IPR036396">
    <property type="entry name" value="Cyt_P450_sf"/>
</dbReference>
<evidence type="ECO:0000256" key="1">
    <source>
        <dbReference type="ARBA" id="ARBA00001971"/>
    </source>
</evidence>
<keyword evidence="8 15" id="KW-1133">Transmembrane helix</keyword>
<dbReference type="InterPro" id="IPR050364">
    <property type="entry name" value="Cytochrome_P450_fung"/>
</dbReference>
<dbReference type="Proteomes" id="UP001150217">
    <property type="component" value="Unassembled WGS sequence"/>
</dbReference>
<dbReference type="InterPro" id="IPR017972">
    <property type="entry name" value="Cyt_P450_CS"/>
</dbReference>
<keyword evidence="7 14" id="KW-0479">Metal-binding</keyword>
<comment type="caution">
    <text evidence="16">The sequence shown here is derived from an EMBL/GenBank/DDBJ whole genome shotgun (WGS) entry which is preliminary data.</text>
</comment>
<evidence type="ECO:0000256" key="12">
    <source>
        <dbReference type="ARBA" id="ARBA00023136"/>
    </source>
</evidence>
<gene>
    <name evidence="16" type="ORF">C8R41DRAFT_894026</name>
</gene>
<evidence type="ECO:0000256" key="6">
    <source>
        <dbReference type="ARBA" id="ARBA00022692"/>
    </source>
</evidence>
<dbReference type="PANTHER" id="PTHR46300">
    <property type="entry name" value="P450, PUTATIVE (EUROFUNG)-RELATED-RELATED"/>
    <property type="match status" value="1"/>
</dbReference>
<evidence type="ECO:0000256" key="7">
    <source>
        <dbReference type="ARBA" id="ARBA00022723"/>
    </source>
</evidence>
<keyword evidence="9 14" id="KW-0560">Oxidoreductase</keyword>
<organism evidence="16 17">
    <name type="scientific">Lentinula lateritia</name>
    <dbReference type="NCBI Taxonomy" id="40482"/>
    <lineage>
        <taxon>Eukaryota</taxon>
        <taxon>Fungi</taxon>
        <taxon>Dikarya</taxon>
        <taxon>Basidiomycota</taxon>
        <taxon>Agaricomycotina</taxon>
        <taxon>Agaricomycetes</taxon>
        <taxon>Agaricomycetidae</taxon>
        <taxon>Agaricales</taxon>
        <taxon>Marasmiineae</taxon>
        <taxon>Omphalotaceae</taxon>
        <taxon>Lentinula</taxon>
    </lineage>
</organism>
<evidence type="ECO:0000256" key="9">
    <source>
        <dbReference type="ARBA" id="ARBA00023002"/>
    </source>
</evidence>
<comment type="cofactor">
    <cofactor evidence="1">
        <name>heme</name>
        <dbReference type="ChEBI" id="CHEBI:30413"/>
    </cofactor>
</comment>
<keyword evidence="13" id="KW-0325">Glycoprotein</keyword>
<evidence type="ECO:0000256" key="15">
    <source>
        <dbReference type="SAM" id="Phobius"/>
    </source>
</evidence>
<dbReference type="Pfam" id="PF00067">
    <property type="entry name" value="p450"/>
    <property type="match status" value="1"/>
</dbReference>
<accession>A0ABQ8VPZ5</accession>
<evidence type="ECO:0000256" key="2">
    <source>
        <dbReference type="ARBA" id="ARBA00004167"/>
    </source>
</evidence>
<dbReference type="PRINTS" id="PR00463">
    <property type="entry name" value="EP450I"/>
</dbReference>
<dbReference type="InterPro" id="IPR001128">
    <property type="entry name" value="Cyt_P450"/>
</dbReference>
<feature type="transmembrane region" description="Helical" evidence="15">
    <location>
        <begin position="295"/>
        <end position="318"/>
    </location>
</feature>
<comment type="subcellular location">
    <subcellularLocation>
        <location evidence="2">Membrane</location>
        <topology evidence="2">Single-pass membrane protein</topology>
    </subcellularLocation>
</comment>
<keyword evidence="17" id="KW-1185">Reference proteome</keyword>
<proteinExistence type="inferred from homology"/>
<sequence length="524" mass="60343">MAFSRIPLFEIGRFVFISSLVLGLWMLSPILLRRIISDANGNRLPPGPNIRYLFLRKYPERALQAWAAKYGSLFSIWMGSQLFVVISDPHVARDLLVTNGAVFSSRKRYFIKSRTILHGRAITASEYGETWRHHRKLVTQVVTPKAIEGYIDSLNYEAHIMIRTMKDDGKFGKVPLSPQHYVGRFALNNMLLISFGIRTANIEDPLISRALELAMEFNDLTGVWSNPVDFFEPLQWLPSTMQKRGLKLHQDLINVYGSMILRLKARLDAGEYVPECFVKTLIQDQKKERLDWDDLCMLSAVFTLGGVHSISGIIQWFLALIPSYPEVALRAQEELDRVVGRDRLPTAEDEANLPYVRAIIKEVQRVHAPFWMATPHCTSEDFTYDGQYIPKGTAVVLNCYTLHHSSERYEDPWSFNPDRYVEDELSCAESAKLPNVMNRDHWTFGAGRRICPGIHVAERELWLAISHLLWSFNFHSLPDEPISLEEYEGNSGRTPVSFRLRFEPRDVHLESALKDQHEMTYWTL</sequence>
<dbReference type="CDD" id="cd11065">
    <property type="entry name" value="CYP64-like"/>
    <property type="match status" value="1"/>
</dbReference>
<dbReference type="SUPFAM" id="SSF48264">
    <property type="entry name" value="Cytochrome P450"/>
    <property type="match status" value="1"/>
</dbReference>
<evidence type="ECO:0000256" key="4">
    <source>
        <dbReference type="ARBA" id="ARBA00010617"/>
    </source>
</evidence>
<evidence type="ECO:0000256" key="11">
    <source>
        <dbReference type="ARBA" id="ARBA00023033"/>
    </source>
</evidence>
<evidence type="ECO:0000256" key="13">
    <source>
        <dbReference type="ARBA" id="ARBA00023180"/>
    </source>
</evidence>
<dbReference type="EMBL" id="JANVFT010000015">
    <property type="protein sequence ID" value="KAJ4498463.1"/>
    <property type="molecule type" value="Genomic_DNA"/>
</dbReference>